<dbReference type="Pfam" id="PF20008">
    <property type="entry name" value="DUF6429"/>
    <property type="match status" value="1"/>
</dbReference>
<evidence type="ECO:0000313" key="3">
    <source>
        <dbReference type="Proteomes" id="UP001152872"/>
    </source>
</evidence>
<dbReference type="InterPro" id="IPR045489">
    <property type="entry name" value="DUF6429"/>
</dbReference>
<sequence length="287" mass="34044">MDNRKNFQAVTNLQPLKKNATQVCGQEFIDTLTARHIYAKDDIFWLEVNCYLNIPNNAYEQMLIAKQEELKIHEANLATERQSEIVRLLENKRLLYEKTRQSWTIKLFESPESKMFGKYFAEATSLDNTPLTSSFFDTVHKAEQNIFSLIDQFDNKNEKEVLFTKYYRVLKPIYLMFLYLSGSDEYFEKERCKETFTGVRSWISLQWDILDRLEKEGLLEQPQRKSPNPKKVTYVELTKNGIKEARKNLQNINLDGVDALLLERTYHEEYIKHKTNLDLNREIDNDQ</sequence>
<reference evidence="2" key="1">
    <citation type="submission" date="2019-05" db="EMBL/GenBank/DDBJ databases">
        <title>Whole genome sequencing of Pseudanabaena catenata USMAC16.</title>
        <authorList>
            <person name="Khan Z."/>
            <person name="Omar W.M."/>
            <person name="Convey P."/>
            <person name="Merican F."/>
            <person name="Najimudin N."/>
        </authorList>
    </citation>
    <scope>NUCLEOTIDE SEQUENCE</scope>
    <source>
        <strain evidence="2">USMAC16</strain>
    </source>
</reference>
<feature type="domain" description="DUF6429" evidence="1">
    <location>
        <begin position="174"/>
        <end position="252"/>
    </location>
</feature>
<comment type="caution">
    <text evidence="2">The sequence shown here is derived from an EMBL/GenBank/DDBJ whole genome shotgun (WGS) entry which is preliminary data.</text>
</comment>
<dbReference type="SUPFAM" id="SSF46785">
    <property type="entry name" value="Winged helix' DNA-binding domain"/>
    <property type="match status" value="1"/>
</dbReference>
<name>A0A9X4M7M6_9CYAN</name>
<keyword evidence="3" id="KW-1185">Reference proteome</keyword>
<organism evidence="2 3">
    <name type="scientific">Pseudanabaena catenata USMAC16</name>
    <dbReference type="NCBI Taxonomy" id="1855837"/>
    <lineage>
        <taxon>Bacteria</taxon>
        <taxon>Bacillati</taxon>
        <taxon>Cyanobacteriota</taxon>
        <taxon>Cyanophyceae</taxon>
        <taxon>Pseudanabaenales</taxon>
        <taxon>Pseudanabaenaceae</taxon>
        <taxon>Pseudanabaena</taxon>
    </lineage>
</organism>
<dbReference type="EMBL" id="VBTY01000005">
    <property type="protein sequence ID" value="MDG3493160.1"/>
    <property type="molecule type" value="Genomic_DNA"/>
</dbReference>
<dbReference type="AlphaFoldDB" id="A0A9X4M7M6"/>
<gene>
    <name evidence="2" type="ORF">FEV09_01170</name>
</gene>
<protein>
    <submittedName>
        <fullName evidence="2">DUF6429 family protein</fullName>
    </submittedName>
</protein>
<evidence type="ECO:0000313" key="2">
    <source>
        <dbReference type="EMBL" id="MDG3493160.1"/>
    </source>
</evidence>
<dbReference type="Proteomes" id="UP001152872">
    <property type="component" value="Unassembled WGS sequence"/>
</dbReference>
<proteinExistence type="predicted"/>
<accession>A0A9X4M7M6</accession>
<evidence type="ECO:0000259" key="1">
    <source>
        <dbReference type="Pfam" id="PF20008"/>
    </source>
</evidence>
<dbReference type="RefSeq" id="WP_009625188.1">
    <property type="nucleotide sequence ID" value="NZ_VBTY01000005.1"/>
</dbReference>
<dbReference type="InterPro" id="IPR036390">
    <property type="entry name" value="WH_DNA-bd_sf"/>
</dbReference>